<evidence type="ECO:0000313" key="2">
    <source>
        <dbReference type="EMBL" id="MYL82426.1"/>
    </source>
</evidence>
<proteinExistence type="predicted"/>
<organism evidence="2 3">
    <name type="scientific">Solidesulfovibrio aerotolerans</name>
    <dbReference type="NCBI Taxonomy" id="295255"/>
    <lineage>
        <taxon>Bacteria</taxon>
        <taxon>Pseudomonadati</taxon>
        <taxon>Thermodesulfobacteriota</taxon>
        <taxon>Desulfovibrionia</taxon>
        <taxon>Desulfovibrionales</taxon>
        <taxon>Desulfovibrionaceae</taxon>
        <taxon>Solidesulfovibrio</taxon>
    </lineage>
</organism>
<dbReference type="NCBIfam" id="NF033939">
    <property type="entry name" value="DESULF_POR1"/>
    <property type="match status" value="1"/>
</dbReference>
<reference evidence="2 3" key="1">
    <citation type="submission" date="2020-01" db="EMBL/GenBank/DDBJ databases">
        <title>Genome sequence of Desulfovibrio aerotolerans DSM 16695(T).</title>
        <authorList>
            <person name="Karnachuk O."/>
            <person name="Avakyan M."/>
            <person name="Mardanov A."/>
            <person name="Kadnikov V."/>
            <person name="Ravin N."/>
        </authorList>
    </citation>
    <scope>NUCLEOTIDE SEQUENCE [LARGE SCALE GENOMIC DNA]</scope>
    <source>
        <strain evidence="2 3">DSM 16695</strain>
    </source>
</reference>
<feature type="chain" id="PRO_5028799405" evidence="1">
    <location>
        <begin position="24"/>
        <end position="490"/>
    </location>
</feature>
<protein>
    <submittedName>
        <fullName evidence="2">Outer membrane homotrimeric porin</fullName>
    </submittedName>
</protein>
<dbReference type="RefSeq" id="WP_160959103.1">
    <property type="nucleotide sequence ID" value="NZ_WVUD01000005.1"/>
</dbReference>
<dbReference type="InterPro" id="IPR059232">
    <property type="entry name" value="Porin_put"/>
</dbReference>
<sequence length="490" mass="53813">MKKFGCLALTASLLFGAAAVAGAATEVKMTGDARVYGNFFSARNFTGWNKAGTKTEDSFEIWERFRLRSDFIANEGVKFRLGIKVEDTWGHGTFTAANPETSIQVDLAYLQFKVPGCQDIEVTAGLQDVNLPQSGLFFGSPVWSDKMAALTIKAPLIDNTLSIMTGFGRLIDTNRTYDNTTTQVADELDAYFLALPVTLEGFKATPWGMVAVAGRNANYGFKDTTDTVDTGNSFANTLVSAGSSANMTSNYGTGRWKNGQNPYYWVGGAFEVTALDPVRFYADVIYGAGATGDTKGAKREGWMVDGGAEYTGLDMVTPQVFAFWSTGEDKSTSNGSERMPYMRSTWGPGNSFLFDDSQELGKGSNMYVSPVGNYGIGASLNKMSFLQDLSHRLTFVYLRGNNSARAIRYARNTFANDYFTMGHDLTTNEYLMGLNFDTKYMIYENLAAVMETGWAHGQFQESVWGHRLVHQASENGNNAWKVALGLTYKF</sequence>
<dbReference type="Proteomes" id="UP000482487">
    <property type="component" value="Unassembled WGS sequence"/>
</dbReference>
<dbReference type="OrthoDB" id="5464498at2"/>
<feature type="signal peptide" evidence="1">
    <location>
        <begin position="1"/>
        <end position="23"/>
    </location>
</feature>
<dbReference type="EMBL" id="WVUD01000005">
    <property type="protein sequence ID" value="MYL82426.1"/>
    <property type="molecule type" value="Genomic_DNA"/>
</dbReference>
<keyword evidence="3" id="KW-1185">Reference proteome</keyword>
<gene>
    <name evidence="2" type="ORF">GTA51_04640</name>
</gene>
<name>A0A7C9IKU0_9BACT</name>
<evidence type="ECO:0000313" key="3">
    <source>
        <dbReference type="Proteomes" id="UP000482487"/>
    </source>
</evidence>
<evidence type="ECO:0000256" key="1">
    <source>
        <dbReference type="SAM" id="SignalP"/>
    </source>
</evidence>
<dbReference type="AlphaFoldDB" id="A0A7C9IKU0"/>
<keyword evidence="1" id="KW-0732">Signal</keyword>
<comment type="caution">
    <text evidence="2">The sequence shown here is derived from an EMBL/GenBank/DDBJ whole genome shotgun (WGS) entry which is preliminary data.</text>
</comment>
<accession>A0A7C9IKU0</accession>